<evidence type="ECO:0000313" key="2">
    <source>
        <dbReference type="EMBL" id="TDY61702.1"/>
    </source>
</evidence>
<dbReference type="RefSeq" id="WP_133957148.1">
    <property type="nucleotide sequence ID" value="NZ_SORI01000005.1"/>
</dbReference>
<evidence type="ECO:0000259" key="1">
    <source>
        <dbReference type="Pfam" id="PF09924"/>
    </source>
</evidence>
<dbReference type="SUPFAM" id="SSF55729">
    <property type="entry name" value="Acyl-CoA N-acyltransferases (Nat)"/>
    <property type="match status" value="2"/>
</dbReference>
<dbReference type="OrthoDB" id="9765580at2"/>
<dbReference type="PIRSF" id="PIRSF018688">
    <property type="entry name" value="UCP018688"/>
    <property type="match status" value="1"/>
</dbReference>
<keyword evidence="3" id="KW-1185">Reference proteome</keyword>
<reference evidence="2 3" key="1">
    <citation type="submission" date="2019-03" db="EMBL/GenBank/DDBJ databases">
        <title>Genomic Encyclopedia of Type Strains, Phase IV (KMG-IV): sequencing the most valuable type-strain genomes for metagenomic binning, comparative biology and taxonomic classification.</title>
        <authorList>
            <person name="Goeker M."/>
        </authorList>
    </citation>
    <scope>NUCLEOTIDE SEQUENCE [LARGE SCALE GENOMIC DNA]</scope>
    <source>
        <strain evidence="2 3">DSM 25964</strain>
    </source>
</reference>
<dbReference type="EMBL" id="SORI01000005">
    <property type="protein sequence ID" value="TDY61702.1"/>
    <property type="molecule type" value="Genomic_DNA"/>
</dbReference>
<name>A0A4R8MBS0_9BACT</name>
<dbReference type="PANTHER" id="PTHR41373:SF1">
    <property type="entry name" value="PHOSPHATIDYLGLYCEROL LYSYLTRANSFERASE C-TERMINAL DOMAIN-CONTAINING PROTEIN"/>
    <property type="match status" value="1"/>
</dbReference>
<dbReference type="PANTHER" id="PTHR41373">
    <property type="entry name" value="DUF2156 DOMAIN-CONTAINING PROTEIN"/>
    <property type="match status" value="1"/>
</dbReference>
<gene>
    <name evidence="2" type="ORF">C8D99_105115</name>
</gene>
<sequence>MSLTFTPLSIDMRNDYSALFDLCSGKTSDYTFVNIWAWSDERQYELARAHGLFWPRINRPSPVLWAPVGNWETADWERILPDLFPDGAEFHRVPEELAALWSERFGGRMILEDQRSEWEYIYSVEELINLRGNRFHKKKNLWKQFHKSYESTYKKLYREDVDGILEMQQLWCEWKSCDDIPGLRAENHAISRVLKNWDRLPGLLCGALYVGDYMVAYSVGEPMTEDMVVVHFEKGLADYKGVYQAINRAFLEHSCPDFTWANREQDMGEEGVRQAKESYNPARFLKKYRAVWKG</sequence>
<protein>
    <recommendedName>
        <fullName evidence="1">Phosphatidylglycerol lysyltransferase C-terminal domain-containing protein</fullName>
    </recommendedName>
</protein>
<organism evidence="2 3">
    <name type="scientific">Aminivibrio pyruvatiphilus</name>
    <dbReference type="NCBI Taxonomy" id="1005740"/>
    <lineage>
        <taxon>Bacteria</taxon>
        <taxon>Thermotogati</taxon>
        <taxon>Synergistota</taxon>
        <taxon>Synergistia</taxon>
        <taxon>Synergistales</taxon>
        <taxon>Aminobacteriaceae</taxon>
        <taxon>Aminivibrio</taxon>
    </lineage>
</organism>
<feature type="domain" description="Phosphatidylglycerol lysyltransferase C-terminal" evidence="1">
    <location>
        <begin position="26"/>
        <end position="290"/>
    </location>
</feature>
<evidence type="ECO:0000313" key="3">
    <source>
        <dbReference type="Proteomes" id="UP000295066"/>
    </source>
</evidence>
<dbReference type="InterPro" id="IPR016181">
    <property type="entry name" value="Acyl_CoA_acyltransferase"/>
</dbReference>
<dbReference type="InterPro" id="IPR024320">
    <property type="entry name" value="LPG_synthase_C"/>
</dbReference>
<dbReference type="InterPro" id="IPR016732">
    <property type="entry name" value="UCP018688"/>
</dbReference>
<dbReference type="Proteomes" id="UP000295066">
    <property type="component" value="Unassembled WGS sequence"/>
</dbReference>
<dbReference type="AlphaFoldDB" id="A0A4R8MBS0"/>
<dbReference type="Pfam" id="PF09924">
    <property type="entry name" value="LPG_synthase_C"/>
    <property type="match status" value="1"/>
</dbReference>
<dbReference type="Gene3D" id="3.40.630.30">
    <property type="match status" value="1"/>
</dbReference>
<proteinExistence type="predicted"/>
<accession>A0A4R8MBS0</accession>
<comment type="caution">
    <text evidence="2">The sequence shown here is derived from an EMBL/GenBank/DDBJ whole genome shotgun (WGS) entry which is preliminary data.</text>
</comment>